<evidence type="ECO:0000256" key="1">
    <source>
        <dbReference type="SAM" id="Phobius"/>
    </source>
</evidence>
<accession>A0A0F9E2T2</accession>
<name>A0A0F9E2T2_9ZZZZ</name>
<reference evidence="2" key="1">
    <citation type="journal article" date="2015" name="Nature">
        <title>Complex archaea that bridge the gap between prokaryotes and eukaryotes.</title>
        <authorList>
            <person name="Spang A."/>
            <person name="Saw J.H."/>
            <person name="Jorgensen S.L."/>
            <person name="Zaremba-Niedzwiedzka K."/>
            <person name="Martijn J."/>
            <person name="Lind A.E."/>
            <person name="van Eijk R."/>
            <person name="Schleper C."/>
            <person name="Guy L."/>
            <person name="Ettema T.J."/>
        </authorList>
    </citation>
    <scope>NUCLEOTIDE SEQUENCE</scope>
</reference>
<sequence length="104" mass="11340">MKSILVLVLVGMMLVPGAAFGMKSLSYNTIPECDIICNNNFSKIDNSASMNFILLGLSAIVGLGLYYKYAKAGKFDTFSLHCKQCGKSTNGLKCPRCEETKQKC</sequence>
<keyword evidence="1" id="KW-0812">Transmembrane</keyword>
<proteinExistence type="predicted"/>
<comment type="caution">
    <text evidence="2">The sequence shown here is derived from an EMBL/GenBank/DDBJ whole genome shotgun (WGS) entry which is preliminary data.</text>
</comment>
<dbReference type="AlphaFoldDB" id="A0A0F9E2T2"/>
<keyword evidence="1" id="KW-0472">Membrane</keyword>
<organism evidence="2">
    <name type="scientific">marine sediment metagenome</name>
    <dbReference type="NCBI Taxonomy" id="412755"/>
    <lineage>
        <taxon>unclassified sequences</taxon>
        <taxon>metagenomes</taxon>
        <taxon>ecological metagenomes</taxon>
    </lineage>
</organism>
<feature type="transmembrane region" description="Helical" evidence="1">
    <location>
        <begin position="48"/>
        <end position="67"/>
    </location>
</feature>
<gene>
    <name evidence="2" type="ORF">LCGC14_2205300</name>
</gene>
<evidence type="ECO:0000313" key="2">
    <source>
        <dbReference type="EMBL" id="KKL60441.1"/>
    </source>
</evidence>
<keyword evidence="1" id="KW-1133">Transmembrane helix</keyword>
<protein>
    <submittedName>
        <fullName evidence="2">Uncharacterized protein</fullName>
    </submittedName>
</protein>
<dbReference type="EMBL" id="LAZR01029144">
    <property type="protein sequence ID" value="KKL60441.1"/>
    <property type="molecule type" value="Genomic_DNA"/>
</dbReference>